<dbReference type="EMBL" id="FJUX01000091">
    <property type="protein sequence ID" value="CZT06985.1"/>
    <property type="molecule type" value="Genomic_DNA"/>
</dbReference>
<evidence type="ECO:0000313" key="3">
    <source>
        <dbReference type="EMBL" id="CZT06985.1"/>
    </source>
</evidence>
<dbReference type="Proteomes" id="UP000178912">
    <property type="component" value="Unassembled WGS sequence"/>
</dbReference>
<dbReference type="AlphaFoldDB" id="A0A1E1L8Z7"/>
<dbReference type="Pfam" id="PF20253">
    <property type="entry name" value="DUF6604"/>
    <property type="match status" value="1"/>
</dbReference>
<evidence type="ECO:0000259" key="2">
    <source>
        <dbReference type="Pfam" id="PF20253"/>
    </source>
</evidence>
<sequence>MDDLQGAVETIRGKSIQVPEAVYQTFKTSIAKRRKVTEWFTSVEFATSGNPSNSTAKHIHFTEKLQEAFSILFQDRKEALLPDFPLHIDKVSDQVISTHTDNRFAILSDLSEETDEFQSAASSSIARQDISQRTYENSPSSFDQVLQDDPMEALIEIHLLLRELDSLCQTIKCFWEQASDKILPLLVAAWLTNAAYQRTKSLCDGIKDIDKDAQEHQEVYIGLVNQLRIVFSSSPTDPEYDDFTQGRGMTFPWIAIAHFKIEWIENRKSLSGTGRQDPVKLISPISKFGQDVPDDDAEVLAANLNAYKLLLSSIAEQSLKEDNHVGGTGFVPSDMNPLLSDLSAFLKEDNPHPNLQLVFGVHLLLEIAKSFTWKNKVATAINCRLQALHFARDVKALVQMRMLPTNDPMVARMRNEDTEYLDKYLAGKCFDLYFQSPWTAGFHMCEILHHSMDAGLRLCNSQGNVGAVLHMYNALRQISFMDAVPLLDDLCEVFSQELCLGSLPTTNFSSKFRRFLGGTTQSEPNSLSGDSRQSRRRIGLPLSLPTAQDYVKRFMPGEISMFYDLHNNGFRTTIDFWSNLYTGKPASFLSKKQQDVIMNDLNNVAFTELLAKMRSAVLREFTGQGPVASIQYSAIFALCQQILREMAILKCQEADKDIALATTQSGFIFVDTLLVAIVEHQRDTQMSKLLPHLSSLHLARQAILEFCDGTQLAEFSLEY</sequence>
<evidence type="ECO:0000313" key="4">
    <source>
        <dbReference type="Proteomes" id="UP000178912"/>
    </source>
</evidence>
<feature type="region of interest" description="Disordered" evidence="1">
    <location>
        <begin position="120"/>
        <end position="142"/>
    </location>
</feature>
<dbReference type="InterPro" id="IPR046539">
    <property type="entry name" value="DUF6604"/>
</dbReference>
<accession>A0A1E1L8Z7</accession>
<dbReference type="PANTHER" id="PTHR38795:SF1">
    <property type="entry name" value="DUF6604 DOMAIN-CONTAINING PROTEIN"/>
    <property type="match status" value="1"/>
</dbReference>
<dbReference type="OrthoDB" id="3558404at2759"/>
<evidence type="ECO:0000256" key="1">
    <source>
        <dbReference type="SAM" id="MobiDB-lite"/>
    </source>
</evidence>
<protein>
    <recommendedName>
        <fullName evidence="2">DUF6604 domain-containing protein</fullName>
    </recommendedName>
</protein>
<gene>
    <name evidence="3" type="ORF">RAG0_12557</name>
</gene>
<organism evidence="3 4">
    <name type="scientific">Rhynchosporium agropyri</name>
    <dbReference type="NCBI Taxonomy" id="914238"/>
    <lineage>
        <taxon>Eukaryota</taxon>
        <taxon>Fungi</taxon>
        <taxon>Dikarya</taxon>
        <taxon>Ascomycota</taxon>
        <taxon>Pezizomycotina</taxon>
        <taxon>Leotiomycetes</taxon>
        <taxon>Helotiales</taxon>
        <taxon>Ploettnerulaceae</taxon>
        <taxon>Rhynchosporium</taxon>
    </lineage>
</organism>
<dbReference type="PANTHER" id="PTHR38795">
    <property type="entry name" value="DUF6604 DOMAIN-CONTAINING PROTEIN"/>
    <property type="match status" value="1"/>
</dbReference>
<reference evidence="4" key="1">
    <citation type="submission" date="2016-03" db="EMBL/GenBank/DDBJ databases">
        <authorList>
            <person name="Guldener U."/>
        </authorList>
    </citation>
    <scope>NUCLEOTIDE SEQUENCE [LARGE SCALE GENOMIC DNA]</scope>
    <source>
        <strain evidence="4">04CH-RAC-A.6.1</strain>
    </source>
</reference>
<proteinExistence type="predicted"/>
<feature type="domain" description="DUF6604" evidence="2">
    <location>
        <begin position="3"/>
        <end position="205"/>
    </location>
</feature>
<name>A0A1E1L8Z7_9HELO</name>
<keyword evidence="4" id="KW-1185">Reference proteome</keyword>